<dbReference type="AlphaFoldDB" id="A0A382EVN5"/>
<dbReference type="Gene3D" id="3.20.20.140">
    <property type="entry name" value="Metal-dependent hydrolases"/>
    <property type="match status" value="1"/>
</dbReference>
<dbReference type="EMBL" id="UINC01046193">
    <property type="protein sequence ID" value="SVB53887.1"/>
    <property type="molecule type" value="Genomic_DNA"/>
</dbReference>
<protein>
    <recommendedName>
        <fullName evidence="2">Amidohydrolase-related domain-containing protein</fullName>
    </recommendedName>
</protein>
<reference evidence="1" key="1">
    <citation type="submission" date="2018-05" db="EMBL/GenBank/DDBJ databases">
        <authorList>
            <person name="Lanie J.A."/>
            <person name="Ng W.-L."/>
            <person name="Kazmierczak K.M."/>
            <person name="Andrzejewski T.M."/>
            <person name="Davidsen T.M."/>
            <person name="Wayne K.J."/>
            <person name="Tettelin H."/>
            <person name="Glass J.I."/>
            <person name="Rusch D."/>
            <person name="Podicherti R."/>
            <person name="Tsui H.-C.T."/>
            <person name="Winkler M.E."/>
        </authorList>
    </citation>
    <scope>NUCLEOTIDE SEQUENCE</scope>
</reference>
<dbReference type="InterPro" id="IPR052350">
    <property type="entry name" value="Metallo-dep_Lactonases"/>
</dbReference>
<dbReference type="PANTHER" id="PTHR43569:SF1">
    <property type="entry name" value="BLL3371 PROTEIN"/>
    <property type="match status" value="1"/>
</dbReference>
<dbReference type="PANTHER" id="PTHR43569">
    <property type="entry name" value="AMIDOHYDROLASE"/>
    <property type="match status" value="1"/>
</dbReference>
<evidence type="ECO:0008006" key="2">
    <source>
        <dbReference type="Google" id="ProtNLM"/>
    </source>
</evidence>
<name>A0A382EVN5_9ZZZZ</name>
<gene>
    <name evidence="1" type="ORF">METZ01_LOCUS206741</name>
</gene>
<dbReference type="InterPro" id="IPR032466">
    <property type="entry name" value="Metal_Hydrolase"/>
</dbReference>
<proteinExistence type="predicted"/>
<feature type="non-terminal residue" evidence="1">
    <location>
        <position position="194"/>
    </location>
</feature>
<organism evidence="1">
    <name type="scientific">marine metagenome</name>
    <dbReference type="NCBI Taxonomy" id="408172"/>
    <lineage>
        <taxon>unclassified sequences</taxon>
        <taxon>metagenomes</taxon>
        <taxon>ecological metagenomes</taxon>
    </lineage>
</organism>
<evidence type="ECO:0000313" key="1">
    <source>
        <dbReference type="EMBL" id="SVB53887.1"/>
    </source>
</evidence>
<accession>A0A382EVN5</accession>
<dbReference type="SUPFAM" id="SSF51556">
    <property type="entry name" value="Metallo-dependent hydrolases"/>
    <property type="match status" value="1"/>
</dbReference>
<sequence length="194" mass="21383">MAFTDDWLSLTTEETLEPDLKICDPHHHLWDAGFDPSAKFRSEQVESRYLFDEILAEVNSGHNVISTVFIECMSMYKADGPAHLRPVGETEFVNGIAAMSASGRYGSCRIAAGIVGLTDMNLGSGAREVLEAHISAGAGRFRGIRHAASWDASDDIRNSHTKPTQHMLADAKFREGISQLAPLNMSFEAWCYHP</sequence>